<feature type="binding site" evidence="2">
    <location>
        <position position="50"/>
    </location>
    <ligand>
        <name>substrate</name>
    </ligand>
</feature>
<feature type="binding site" evidence="2">
    <location>
        <position position="118"/>
    </location>
    <ligand>
        <name>Mg(2+)</name>
        <dbReference type="ChEBI" id="CHEBI:18420"/>
        <label>1</label>
    </ligand>
</feature>
<feature type="binding site" evidence="2">
    <location>
        <position position="43"/>
    </location>
    <ligand>
        <name>Mg(2+)</name>
        <dbReference type="ChEBI" id="CHEBI:18420"/>
        <label>1</label>
    </ligand>
</feature>
<dbReference type="Pfam" id="PF02769">
    <property type="entry name" value="AIRS_C"/>
    <property type="match status" value="1"/>
</dbReference>
<dbReference type="Gene3D" id="3.30.1330.10">
    <property type="entry name" value="PurM-like, N-terminal domain"/>
    <property type="match status" value="1"/>
</dbReference>
<comment type="function">
    <text evidence="2">Catalyzes the ATP-dependent phosphorylation of thiamine-monophosphate (TMP) to form thiamine-pyrophosphate (TPP), the active form of vitamin B1.</text>
</comment>
<dbReference type="RefSeq" id="WP_056517071.1">
    <property type="nucleotide sequence ID" value="NZ_BKVV01000016.1"/>
</dbReference>
<dbReference type="SUPFAM" id="SSF55326">
    <property type="entry name" value="PurM N-terminal domain-like"/>
    <property type="match status" value="1"/>
</dbReference>
<dbReference type="Proteomes" id="UP000887320">
    <property type="component" value="Unassembled WGS sequence"/>
</dbReference>
<feature type="domain" description="PurM-like C-terminal" evidence="4">
    <location>
        <begin position="184"/>
        <end position="261"/>
    </location>
</feature>
<comment type="pathway">
    <text evidence="2">Cofactor biosynthesis; thiamine diphosphate biosynthesis; thiamine diphosphate from thiamine phosphate: step 1/1.</text>
</comment>
<organism evidence="5 6">
    <name type="scientific">Acinetobacter guillouiae</name>
    <name type="common">Acinetobacter genomosp. 11</name>
    <dbReference type="NCBI Taxonomy" id="106649"/>
    <lineage>
        <taxon>Bacteria</taxon>
        <taxon>Pseudomonadati</taxon>
        <taxon>Pseudomonadota</taxon>
        <taxon>Gammaproteobacteria</taxon>
        <taxon>Moraxellales</taxon>
        <taxon>Moraxellaceae</taxon>
        <taxon>Acinetobacter</taxon>
    </lineage>
</organism>
<dbReference type="AlphaFoldDB" id="A0A8X8GD77"/>
<dbReference type="InterPro" id="IPR036921">
    <property type="entry name" value="PurM-like_N_sf"/>
</dbReference>
<dbReference type="GO" id="GO:0009030">
    <property type="term" value="F:thiamine-phosphate kinase activity"/>
    <property type="evidence" value="ECO:0007669"/>
    <property type="project" value="UniProtKB-UniRule"/>
</dbReference>
<feature type="binding site" evidence="2">
    <location>
        <position position="301"/>
    </location>
    <ligand>
        <name>substrate</name>
    </ligand>
</feature>
<dbReference type="Gene3D" id="3.90.650.10">
    <property type="entry name" value="PurM-like C-terminal domain"/>
    <property type="match status" value="1"/>
</dbReference>
<dbReference type="HAMAP" id="MF_02128">
    <property type="entry name" value="TMP_kinase"/>
    <property type="match status" value="1"/>
</dbReference>
<dbReference type="PIRSF" id="PIRSF005303">
    <property type="entry name" value="Thiam_monoph_kin"/>
    <property type="match status" value="1"/>
</dbReference>
<keyword evidence="2" id="KW-0067">ATP-binding</keyword>
<feature type="binding site" evidence="2">
    <location>
        <position position="71"/>
    </location>
    <ligand>
        <name>Mg(2+)</name>
        <dbReference type="ChEBI" id="CHEBI:18420"/>
        <label>2</label>
    </ligand>
</feature>
<feature type="binding site" evidence="2">
    <location>
        <begin position="117"/>
        <end position="118"/>
    </location>
    <ligand>
        <name>ATP</name>
        <dbReference type="ChEBI" id="CHEBI:30616"/>
    </ligand>
</feature>
<evidence type="ECO:0000259" key="3">
    <source>
        <dbReference type="Pfam" id="PF00586"/>
    </source>
</evidence>
<dbReference type="EC" id="2.7.4.16" evidence="2"/>
<protein>
    <recommendedName>
        <fullName evidence="2">Thiamine-monophosphate kinase</fullName>
        <shortName evidence="2">TMP kinase</shortName>
        <shortName evidence="2">Thiamine-phosphate kinase</shortName>
        <ecNumber evidence="2">2.7.4.16</ecNumber>
    </recommendedName>
</protein>
<evidence type="ECO:0000256" key="1">
    <source>
        <dbReference type="ARBA" id="ARBA00022977"/>
    </source>
</evidence>
<evidence type="ECO:0000259" key="4">
    <source>
        <dbReference type="Pfam" id="PF02769"/>
    </source>
</evidence>
<dbReference type="EMBL" id="JAHWXT010000003">
    <property type="protein sequence ID" value="MCF0265079.1"/>
    <property type="molecule type" value="Genomic_DNA"/>
</dbReference>
<feature type="binding site" evidence="2">
    <location>
        <position position="248"/>
    </location>
    <ligand>
        <name>substrate</name>
    </ligand>
</feature>
<keyword evidence="2 5" id="KW-0808">Transferase</keyword>
<comment type="catalytic activity">
    <reaction evidence="2">
        <text>thiamine phosphate + ATP = thiamine diphosphate + ADP</text>
        <dbReference type="Rhea" id="RHEA:15913"/>
        <dbReference type="ChEBI" id="CHEBI:30616"/>
        <dbReference type="ChEBI" id="CHEBI:37575"/>
        <dbReference type="ChEBI" id="CHEBI:58937"/>
        <dbReference type="ChEBI" id="CHEBI:456216"/>
        <dbReference type="EC" id="2.7.4.16"/>
    </reaction>
</comment>
<gene>
    <name evidence="2 5" type="primary">thiL</name>
    <name evidence="5" type="ORF">KW868_11515</name>
</gene>
<keyword evidence="2 5" id="KW-0418">Kinase</keyword>
<keyword evidence="2" id="KW-0479">Metal-binding</keyword>
<feature type="binding site" evidence="2">
    <location>
        <position position="201"/>
    </location>
    <ligand>
        <name>Mg(2+)</name>
        <dbReference type="ChEBI" id="CHEBI:18420"/>
        <label>5</label>
    </ligand>
</feature>
<dbReference type="InterPro" id="IPR016188">
    <property type="entry name" value="PurM-like_N"/>
</dbReference>
<feature type="binding site" evidence="2">
    <location>
        <position position="43"/>
    </location>
    <ligand>
        <name>Mg(2+)</name>
        <dbReference type="ChEBI" id="CHEBI:18420"/>
        <label>2</label>
    </ligand>
</feature>
<dbReference type="PANTHER" id="PTHR30270">
    <property type="entry name" value="THIAMINE-MONOPHOSPHATE KINASE"/>
    <property type="match status" value="1"/>
</dbReference>
<feature type="domain" description="PurM-like N-terminal" evidence="3">
    <location>
        <begin position="24"/>
        <end position="134"/>
    </location>
</feature>
<evidence type="ECO:0000313" key="6">
    <source>
        <dbReference type="Proteomes" id="UP000887320"/>
    </source>
</evidence>
<proteinExistence type="inferred from homology"/>
<dbReference type="SUPFAM" id="SSF56042">
    <property type="entry name" value="PurM C-terminal domain-like"/>
    <property type="match status" value="1"/>
</dbReference>
<comment type="miscellaneous">
    <text evidence="2">Reaction mechanism of ThiL seems to utilize a direct, inline transfer of the gamma-phosphate of ATP to TMP rather than a phosphorylated enzyme intermediate.</text>
</comment>
<dbReference type="InterPro" id="IPR010918">
    <property type="entry name" value="PurM-like_C_dom"/>
</dbReference>
<evidence type="ECO:0000313" key="5">
    <source>
        <dbReference type="EMBL" id="MCF0265079.1"/>
    </source>
</evidence>
<dbReference type="CDD" id="cd02194">
    <property type="entry name" value="ThiL"/>
    <property type="match status" value="1"/>
</dbReference>
<dbReference type="InterPro" id="IPR006283">
    <property type="entry name" value="ThiL-like"/>
</dbReference>
<dbReference type="GO" id="GO:0009229">
    <property type="term" value="P:thiamine diphosphate biosynthetic process"/>
    <property type="evidence" value="ECO:0007669"/>
    <property type="project" value="UniProtKB-UniRule"/>
</dbReference>
<feature type="binding site" evidence="2">
    <location>
        <position position="143"/>
    </location>
    <ligand>
        <name>ATP</name>
        <dbReference type="ChEBI" id="CHEBI:30616"/>
    </ligand>
</feature>
<dbReference type="NCBIfam" id="TIGR01379">
    <property type="entry name" value="thiL"/>
    <property type="match status" value="1"/>
</dbReference>
<keyword evidence="1 2" id="KW-0784">Thiamine biosynthesis</keyword>
<feature type="binding site" evidence="2">
    <location>
        <position position="71"/>
    </location>
    <ligand>
        <name>Mg(2+)</name>
        <dbReference type="ChEBI" id="CHEBI:18420"/>
        <label>4</label>
    </ligand>
</feature>
<keyword evidence="2" id="KW-0460">Magnesium</keyword>
<comment type="caution">
    <text evidence="5">The sequence shown here is derived from an EMBL/GenBank/DDBJ whole genome shotgun (WGS) entry which is preliminary data.</text>
</comment>
<dbReference type="PANTHER" id="PTHR30270:SF0">
    <property type="entry name" value="THIAMINE-MONOPHOSPHATE KINASE"/>
    <property type="match status" value="1"/>
</dbReference>
<dbReference type="GO" id="GO:0005524">
    <property type="term" value="F:ATP binding"/>
    <property type="evidence" value="ECO:0007669"/>
    <property type="project" value="UniProtKB-UniRule"/>
</dbReference>
<feature type="binding site" evidence="2">
    <location>
        <position position="71"/>
    </location>
    <ligand>
        <name>Mg(2+)</name>
        <dbReference type="ChEBI" id="CHEBI:18420"/>
        <label>3</label>
    </ligand>
</feature>
<evidence type="ECO:0000256" key="2">
    <source>
        <dbReference type="HAMAP-Rule" id="MF_02128"/>
    </source>
</evidence>
<feature type="binding site" evidence="2">
    <location>
        <position position="198"/>
    </location>
    <ligand>
        <name>Mg(2+)</name>
        <dbReference type="ChEBI" id="CHEBI:18420"/>
        <label>3</label>
    </ligand>
</feature>
<reference evidence="5" key="1">
    <citation type="submission" date="2021-07" db="EMBL/GenBank/DDBJ databases">
        <authorList>
            <person name="Fernandez M."/>
            <person name="Pereira P."/>
            <person name="Torres Tejerizo G.A."/>
            <person name="Gonzalez P."/>
            <person name="Agostini E."/>
        </authorList>
    </citation>
    <scope>NUCLEOTIDE SEQUENCE</scope>
    <source>
        <strain evidence="5">SFC 500-1A</strain>
    </source>
</reference>
<sequence>MAEFSIIETYFNRQQQTDVDLGVGDDSALLSPPLNHQLVICTDTLVAGRHFPLETSPHAIGWKSVAVNLSDIAAMGAKPHSILLALSLSQIDHDWLKQFSQGLYDCCDQFGVRLIGGDTTQSPHLTITVTALGWIETGKAITRSGAQVDDLIVVSGSIGDAAFGLKHLGHPLQQRLDYPTPRCELGALLKDLASSMIDVSDGLAQDLGHILDASGVGAKIDLNQLPIHPALRQLSNNEQWKYALAGGDDYELCFTITMQNYAKLLQLKPNVTTTIIGQVTQKSGIVFEKDGLDHPLQLQGYQHFA</sequence>
<keyword evidence="2" id="KW-0547">Nucleotide-binding</keyword>
<dbReference type="GO" id="GO:0009228">
    <property type="term" value="P:thiamine biosynthetic process"/>
    <property type="evidence" value="ECO:0007669"/>
    <property type="project" value="UniProtKB-KW"/>
</dbReference>
<feature type="binding site" evidence="2">
    <location>
        <position position="42"/>
    </location>
    <ligand>
        <name>Mg(2+)</name>
        <dbReference type="ChEBI" id="CHEBI:18420"/>
        <label>1</label>
    </ligand>
</feature>
<name>A0A8X8GD77_ACIGI</name>
<feature type="binding site" evidence="2">
    <location>
        <position position="26"/>
    </location>
    <ligand>
        <name>Mg(2+)</name>
        <dbReference type="ChEBI" id="CHEBI:18420"/>
        <label>4</label>
    </ligand>
</feature>
<accession>A0A8X8GD77</accession>
<feature type="binding site" evidence="2">
    <location>
        <position position="200"/>
    </location>
    <ligand>
        <name>ATP</name>
        <dbReference type="ChEBI" id="CHEBI:30616"/>
    </ligand>
</feature>
<comment type="caution">
    <text evidence="2">Lacks conserved residue(s) required for the propagation of feature annotation.</text>
</comment>
<dbReference type="Pfam" id="PF00586">
    <property type="entry name" value="AIRS"/>
    <property type="match status" value="1"/>
</dbReference>
<dbReference type="GO" id="GO:0000287">
    <property type="term" value="F:magnesium ion binding"/>
    <property type="evidence" value="ECO:0007669"/>
    <property type="project" value="UniProtKB-UniRule"/>
</dbReference>
<comment type="similarity">
    <text evidence="2">Belongs to the thiamine-monophosphate kinase family.</text>
</comment>
<dbReference type="InterPro" id="IPR036676">
    <property type="entry name" value="PurM-like_C_sf"/>
</dbReference>
<feature type="binding site" evidence="2">
    <location>
        <position position="26"/>
    </location>
    <ligand>
        <name>Mg(2+)</name>
        <dbReference type="ChEBI" id="CHEBI:18420"/>
        <label>3</label>
    </ligand>
</feature>